<comment type="caution">
    <text evidence="1">The sequence shown here is derived from an EMBL/GenBank/DDBJ whole genome shotgun (WGS) entry which is preliminary data.</text>
</comment>
<dbReference type="AlphaFoldDB" id="A0A8S1VVA4"/>
<proteinExistence type="predicted"/>
<gene>
    <name evidence="1" type="ORF">PPENT_87.1.T0760052</name>
</gene>
<dbReference type="OrthoDB" id="308843at2759"/>
<protein>
    <submittedName>
        <fullName evidence="1">Uncharacterized protein</fullName>
    </submittedName>
</protein>
<dbReference type="EMBL" id="CAJJDO010000076">
    <property type="protein sequence ID" value="CAD8181290.1"/>
    <property type="molecule type" value="Genomic_DNA"/>
</dbReference>
<organism evidence="1 2">
    <name type="scientific">Paramecium pentaurelia</name>
    <dbReference type="NCBI Taxonomy" id="43138"/>
    <lineage>
        <taxon>Eukaryota</taxon>
        <taxon>Sar</taxon>
        <taxon>Alveolata</taxon>
        <taxon>Ciliophora</taxon>
        <taxon>Intramacronucleata</taxon>
        <taxon>Oligohymenophorea</taxon>
        <taxon>Peniculida</taxon>
        <taxon>Parameciidae</taxon>
        <taxon>Paramecium</taxon>
    </lineage>
</organism>
<reference evidence="1" key="1">
    <citation type="submission" date="2021-01" db="EMBL/GenBank/DDBJ databases">
        <authorList>
            <consortium name="Genoscope - CEA"/>
            <person name="William W."/>
        </authorList>
    </citation>
    <scope>NUCLEOTIDE SEQUENCE</scope>
</reference>
<evidence type="ECO:0000313" key="1">
    <source>
        <dbReference type="EMBL" id="CAD8181290.1"/>
    </source>
</evidence>
<evidence type="ECO:0000313" key="2">
    <source>
        <dbReference type="Proteomes" id="UP000689195"/>
    </source>
</evidence>
<accession>A0A8S1VVA4</accession>
<keyword evidence="2" id="KW-1185">Reference proteome</keyword>
<name>A0A8S1VVA4_9CILI</name>
<dbReference type="Proteomes" id="UP000689195">
    <property type="component" value="Unassembled WGS sequence"/>
</dbReference>
<sequence>MEQQQKAQAEPNIEQDINTVFDNLERIRTNINCEIPQIPKESIVLIFLGEFEQKFQVFFQHFQIKQTIKDEKYFKIIRIEKQGKISFLLNFPLILQYDDQNNEQALNLCISKIYAEQAFQKMENCKIQLIVDVNQLNGDDDKAKFNSIINDQVFYFGKYYFKENTFLFLRPQNEDKWNLQTIKKFHLNKQKNEKEYQVNSDFKELKDNEVLKSIFQATSNYSQLKVNSDNCLNYGKMNDYLKDFQEILTPQFDNLLKQFQKQLLIIQQMPIIQSQDDTIKKVGNYFKALQVDIINEENPLTNSFADISKVFTFINKVNKEKIAIELNQRIQQKINSKQMQQFLEDNKIEKISIQPFFNDNVQNKLNKIIDFYKIYQILLLQTTPIVEVQNLIINLQFWCLYCEEAIENILYELNQIVKKIQEGPQNEIENGVYFIGKSTIINTILNPDKLEMTKILGQKCYEIKQGFQTKFKIGQGQVSKTQQISGIYIGKKEELDNIFYNQENNQQINNQKEQDVFSYEEILNKEQINQLKIPEKWFIFDCPGFDDNSNEQMRIAHRISLFNYFKKTKNIVVFFIIDISVQQVENIKNTFDPIGCLLNNKNDLQQNFQSWTNLILTKVKKDQRKEYIKGWKLAYNEQLEQNYSFYKQLFADDQRCIEFLRPQMNMDFNELRNSIIEKAKSQLQQEKKYNPSFEFTLDEKVWRLYDKCMPKIQMKLEQLLQLFFQDLESYIVQSDETIKEKKEQLQKFLDCLHNQQTNIIISEINVNNCISLLSKLSQWIKGNKYTQKICFFLEAYIQDIQAILKISEYCNNKNIVPFKIKIDIQVTKIKNILKIIEEIEKQYQNCQSKFYCVIIMIFIPLVGFGSIKCTKSIAQHVRDKNQPIAKVIKYLLKQQFAQIITVAAIKQYFIYKLPKLAQNLFPEEEQNLQLKEKSKQFLQNEQQDQ</sequence>